<feature type="transmembrane region" description="Helical" evidence="9">
    <location>
        <begin position="193"/>
        <end position="217"/>
    </location>
</feature>
<comment type="subcellular location">
    <subcellularLocation>
        <location evidence="1 9">Cell membrane</location>
        <topology evidence="1 9">Multi-pass membrane protein</topology>
    </subcellularLocation>
</comment>
<dbReference type="SUPFAM" id="SSF161098">
    <property type="entry name" value="MetI-like"/>
    <property type="match status" value="1"/>
</dbReference>
<dbReference type="Proteomes" id="UP000770629">
    <property type="component" value="Unassembled WGS sequence"/>
</dbReference>
<keyword evidence="2 9" id="KW-0813">Transport</keyword>
<dbReference type="Gene3D" id="1.10.3720.10">
    <property type="entry name" value="MetI-like"/>
    <property type="match status" value="1"/>
</dbReference>
<name>A0ABS7ICY7_9HYPH</name>
<feature type="domain" description="ABC transmembrane type-1" evidence="10">
    <location>
        <begin position="72"/>
        <end position="261"/>
    </location>
</feature>
<dbReference type="Pfam" id="PF00528">
    <property type="entry name" value="BPD_transp_1"/>
    <property type="match status" value="1"/>
</dbReference>
<evidence type="ECO:0000259" key="10">
    <source>
        <dbReference type="PROSITE" id="PS50928"/>
    </source>
</evidence>
<keyword evidence="8 9" id="KW-0472">Membrane</keyword>
<dbReference type="CDD" id="cd06261">
    <property type="entry name" value="TM_PBP2"/>
    <property type="match status" value="1"/>
</dbReference>
<dbReference type="RefSeq" id="WP_221118527.1">
    <property type="nucleotide sequence ID" value="NZ_JABDYF010000001.1"/>
</dbReference>
<comment type="caution">
    <text evidence="11">The sequence shown here is derived from an EMBL/GenBank/DDBJ whole genome shotgun (WGS) entry which is preliminary data.</text>
</comment>
<dbReference type="InterPro" id="IPR000515">
    <property type="entry name" value="MetI-like"/>
</dbReference>
<organism evidence="11 12">
    <name type="scientific">Rhizobium lentis</name>
    <dbReference type="NCBI Taxonomy" id="1138194"/>
    <lineage>
        <taxon>Bacteria</taxon>
        <taxon>Pseudomonadati</taxon>
        <taxon>Pseudomonadota</taxon>
        <taxon>Alphaproteobacteria</taxon>
        <taxon>Hyphomicrobiales</taxon>
        <taxon>Rhizobiaceae</taxon>
        <taxon>Rhizobium/Agrobacterium group</taxon>
        <taxon>Rhizobium</taxon>
    </lineage>
</organism>
<evidence type="ECO:0000256" key="4">
    <source>
        <dbReference type="ARBA" id="ARBA00022692"/>
    </source>
</evidence>
<feature type="transmembrane region" description="Helical" evidence="9">
    <location>
        <begin position="121"/>
        <end position="145"/>
    </location>
</feature>
<keyword evidence="6" id="KW-0653">Protein transport</keyword>
<evidence type="ECO:0000256" key="5">
    <source>
        <dbReference type="ARBA" id="ARBA00022856"/>
    </source>
</evidence>
<keyword evidence="5" id="KW-0571">Peptide transport</keyword>
<dbReference type="InterPro" id="IPR050366">
    <property type="entry name" value="BP-dependent_transpt_permease"/>
</dbReference>
<dbReference type="PANTHER" id="PTHR43386:SF1">
    <property type="entry name" value="D,D-DIPEPTIDE TRANSPORT SYSTEM PERMEASE PROTEIN DDPC-RELATED"/>
    <property type="match status" value="1"/>
</dbReference>
<keyword evidence="4 9" id="KW-0812">Transmembrane</keyword>
<keyword evidence="3" id="KW-1003">Cell membrane</keyword>
<keyword evidence="12" id="KW-1185">Reference proteome</keyword>
<protein>
    <submittedName>
        <fullName evidence="11">ABC transporter permease</fullName>
    </submittedName>
</protein>
<keyword evidence="7 9" id="KW-1133">Transmembrane helix</keyword>
<evidence type="ECO:0000256" key="6">
    <source>
        <dbReference type="ARBA" id="ARBA00022927"/>
    </source>
</evidence>
<evidence type="ECO:0000313" key="11">
    <source>
        <dbReference type="EMBL" id="MBX5088367.1"/>
    </source>
</evidence>
<comment type="similarity">
    <text evidence="9">Belongs to the binding-protein-dependent transport system permease family.</text>
</comment>
<evidence type="ECO:0000313" key="12">
    <source>
        <dbReference type="Proteomes" id="UP000770629"/>
    </source>
</evidence>
<accession>A0ABS7ICY7</accession>
<feature type="transmembrane region" description="Helical" evidence="9">
    <location>
        <begin position="240"/>
        <end position="261"/>
    </location>
</feature>
<feature type="transmembrane region" description="Helical" evidence="9">
    <location>
        <begin position="12"/>
        <end position="34"/>
    </location>
</feature>
<evidence type="ECO:0000256" key="2">
    <source>
        <dbReference type="ARBA" id="ARBA00022448"/>
    </source>
</evidence>
<proteinExistence type="inferred from homology"/>
<feature type="transmembrane region" description="Helical" evidence="9">
    <location>
        <begin position="76"/>
        <end position="100"/>
    </location>
</feature>
<sequence length="278" mass="29921">MTHLLTHFARDILATSGLILLGGVVLVAVFAPLISSEPEIDLTRRLLQPSIEAPLGTDRMGVDLLMSIVWGARSTLFIAACTVTICLIVGVSVGLVAGYYRNWFSDALMRASDVAMAIPEIMLAIAIAQTLGPSTGSVIFALSVTYWPFWARLVYAETRSIRNEIFIESAVAIGASPLRIMLLHILPGLTSSIVVRTSIGVGGTILSAVTLGCLGLGPPPPTPEWGRIISESRDYLPDAWWYPLAPGIAVFATVLGFYLFGDGLRRVLNSRVSRRALQ</sequence>
<evidence type="ECO:0000256" key="3">
    <source>
        <dbReference type="ARBA" id="ARBA00022475"/>
    </source>
</evidence>
<dbReference type="PROSITE" id="PS50928">
    <property type="entry name" value="ABC_TM1"/>
    <property type="match status" value="1"/>
</dbReference>
<dbReference type="InterPro" id="IPR035906">
    <property type="entry name" value="MetI-like_sf"/>
</dbReference>
<evidence type="ECO:0000256" key="9">
    <source>
        <dbReference type="RuleBase" id="RU363032"/>
    </source>
</evidence>
<evidence type="ECO:0000256" key="8">
    <source>
        <dbReference type="ARBA" id="ARBA00023136"/>
    </source>
</evidence>
<dbReference type="EMBL" id="JABDYF010000001">
    <property type="protein sequence ID" value="MBX5088367.1"/>
    <property type="molecule type" value="Genomic_DNA"/>
</dbReference>
<evidence type="ECO:0000256" key="1">
    <source>
        <dbReference type="ARBA" id="ARBA00004651"/>
    </source>
</evidence>
<dbReference type="PANTHER" id="PTHR43386">
    <property type="entry name" value="OLIGOPEPTIDE TRANSPORT SYSTEM PERMEASE PROTEIN APPC"/>
    <property type="match status" value="1"/>
</dbReference>
<reference evidence="11 12" key="1">
    <citation type="submission" date="2020-04" db="EMBL/GenBank/DDBJ databases">
        <title>Global-level population genomics: horizontal gene transfer, symbiosis and evolution in Rhizobia.</title>
        <authorList>
            <person name="Gai Y."/>
        </authorList>
    </citation>
    <scope>NUCLEOTIDE SEQUENCE [LARGE SCALE GENOMIC DNA]</scope>
    <source>
        <strain evidence="11 12">BLR33</strain>
    </source>
</reference>
<gene>
    <name evidence="11" type="ORF">HJB60_04140</name>
</gene>
<evidence type="ECO:0000256" key="7">
    <source>
        <dbReference type="ARBA" id="ARBA00022989"/>
    </source>
</evidence>